<proteinExistence type="predicted"/>
<keyword evidence="4" id="KW-1185">Reference proteome</keyword>
<evidence type="ECO:0000313" key="4">
    <source>
        <dbReference type="Proteomes" id="UP001305779"/>
    </source>
</evidence>
<comment type="caution">
    <text evidence="3">The sequence shown here is derived from an EMBL/GenBank/DDBJ whole genome shotgun (WGS) entry which is preliminary data.</text>
</comment>
<feature type="signal peptide" evidence="2">
    <location>
        <begin position="1"/>
        <end position="15"/>
    </location>
</feature>
<keyword evidence="1" id="KW-0175">Coiled coil</keyword>
<organism evidence="3 4">
    <name type="scientific">Zasmidium cellare</name>
    <name type="common">Wine cellar mold</name>
    <name type="synonym">Racodium cellare</name>
    <dbReference type="NCBI Taxonomy" id="395010"/>
    <lineage>
        <taxon>Eukaryota</taxon>
        <taxon>Fungi</taxon>
        <taxon>Dikarya</taxon>
        <taxon>Ascomycota</taxon>
        <taxon>Pezizomycotina</taxon>
        <taxon>Dothideomycetes</taxon>
        <taxon>Dothideomycetidae</taxon>
        <taxon>Mycosphaerellales</taxon>
        <taxon>Mycosphaerellaceae</taxon>
        <taxon>Zasmidium</taxon>
    </lineage>
</organism>
<gene>
    <name evidence="3" type="ORF">PRZ48_006865</name>
</gene>
<dbReference type="Proteomes" id="UP001305779">
    <property type="component" value="Unassembled WGS sequence"/>
</dbReference>
<accession>A0ABR0EI61</accession>
<evidence type="ECO:0000256" key="1">
    <source>
        <dbReference type="SAM" id="Coils"/>
    </source>
</evidence>
<reference evidence="3 4" key="1">
    <citation type="journal article" date="2023" name="G3 (Bethesda)">
        <title>A chromosome-level genome assembly of Zasmidium syzygii isolated from banana leaves.</title>
        <authorList>
            <person name="van Westerhoven A.C."/>
            <person name="Mehrabi R."/>
            <person name="Talebi R."/>
            <person name="Steentjes M.B.F."/>
            <person name="Corcolon B."/>
            <person name="Chong P.A."/>
            <person name="Kema G.H.J."/>
            <person name="Seidl M.F."/>
        </authorList>
    </citation>
    <scope>NUCLEOTIDE SEQUENCE [LARGE SCALE GENOMIC DNA]</scope>
    <source>
        <strain evidence="3 4">P124</strain>
    </source>
</reference>
<feature type="coiled-coil region" evidence="1">
    <location>
        <begin position="133"/>
        <end position="172"/>
    </location>
</feature>
<sequence>MHGAVLFAFAAAASALPATFINKRDDLTESNLFICPSNAPYGGCSLNGNPYYVNESKTGTVVADLLGIWECPTTYGLSNITALCCSGLSHDGNYDYSTWCDTPRTTELSTSFLLGGADAQKGSGPKPETVQNDSELESLLEELEDALKELDLEKAEAEIEAASKDFDVSIIEATIEELTTGFSAEELEADLKKVTDAL</sequence>
<keyword evidence="2" id="KW-0732">Signal</keyword>
<dbReference type="EMBL" id="JAXOVC010000005">
    <property type="protein sequence ID" value="KAK4501059.1"/>
    <property type="molecule type" value="Genomic_DNA"/>
</dbReference>
<evidence type="ECO:0000256" key="2">
    <source>
        <dbReference type="SAM" id="SignalP"/>
    </source>
</evidence>
<evidence type="ECO:0000313" key="3">
    <source>
        <dbReference type="EMBL" id="KAK4501059.1"/>
    </source>
</evidence>
<feature type="chain" id="PRO_5046340889" evidence="2">
    <location>
        <begin position="16"/>
        <end position="198"/>
    </location>
</feature>
<protein>
    <submittedName>
        <fullName evidence="3">Uncharacterized protein</fullName>
    </submittedName>
</protein>
<name>A0ABR0EI61_ZASCE</name>